<evidence type="ECO:0000313" key="5">
    <source>
        <dbReference type="EMBL" id="MBI3128852.1"/>
    </source>
</evidence>
<evidence type="ECO:0000256" key="3">
    <source>
        <dbReference type="ARBA" id="ARBA00023315"/>
    </source>
</evidence>
<proteinExistence type="predicted"/>
<name>A0A932I316_UNCTE</name>
<organism evidence="5 6">
    <name type="scientific">Tectimicrobiota bacterium</name>
    <dbReference type="NCBI Taxonomy" id="2528274"/>
    <lineage>
        <taxon>Bacteria</taxon>
        <taxon>Pseudomonadati</taxon>
        <taxon>Nitrospinota/Tectimicrobiota group</taxon>
        <taxon>Candidatus Tectimicrobiota</taxon>
    </lineage>
</organism>
<dbReference type="GO" id="GO:0006654">
    <property type="term" value="P:phosphatidic acid biosynthetic process"/>
    <property type="evidence" value="ECO:0007669"/>
    <property type="project" value="TreeGrafter"/>
</dbReference>
<dbReference type="EMBL" id="JACPUR010000035">
    <property type="protein sequence ID" value="MBI3128852.1"/>
    <property type="molecule type" value="Genomic_DNA"/>
</dbReference>
<protein>
    <submittedName>
        <fullName evidence="5">1-acyl-sn-glycerol-3-phosphate acyltransferase</fullName>
    </submittedName>
</protein>
<dbReference type="InterPro" id="IPR002123">
    <property type="entry name" value="Plipid/glycerol_acylTrfase"/>
</dbReference>
<gene>
    <name evidence="5" type="ORF">HYZ11_14700</name>
</gene>
<dbReference type="GO" id="GO:0003841">
    <property type="term" value="F:1-acylglycerol-3-phosphate O-acyltransferase activity"/>
    <property type="evidence" value="ECO:0007669"/>
    <property type="project" value="TreeGrafter"/>
</dbReference>
<dbReference type="Pfam" id="PF01553">
    <property type="entry name" value="Acyltransferase"/>
    <property type="match status" value="1"/>
</dbReference>
<dbReference type="AlphaFoldDB" id="A0A932I316"/>
<dbReference type="SMART" id="SM00563">
    <property type="entry name" value="PlsC"/>
    <property type="match status" value="1"/>
</dbReference>
<dbReference type="Proteomes" id="UP000782312">
    <property type="component" value="Unassembled WGS sequence"/>
</dbReference>
<sequence length="220" mass="24120">MIWAGVVLLGIFFRLFLRLKVSGWENIPAGGGVLFLSNHRSALDVLVIPWCIYKKFPQEVIRQVSKDDLFRIPVVGWVITQWRAFPVKRGAADLSSLRRLEEYVRRDKVVLYPEGTRSRDGSLGQGNRMVGRIIRDARPMVVPVAIRGTEKVVPLGKTLPRPGATVEVMFGPPVPLGEEMAIGNAKESSQAIVDKVMAAIGHLLGEDKARSRAASIGGAG</sequence>
<comment type="caution">
    <text evidence="5">The sequence shown here is derived from an EMBL/GenBank/DDBJ whole genome shotgun (WGS) entry which is preliminary data.</text>
</comment>
<dbReference type="PANTHER" id="PTHR10434">
    <property type="entry name" value="1-ACYL-SN-GLYCEROL-3-PHOSPHATE ACYLTRANSFERASE"/>
    <property type="match status" value="1"/>
</dbReference>
<comment type="pathway">
    <text evidence="1">Lipid metabolism.</text>
</comment>
<evidence type="ECO:0000259" key="4">
    <source>
        <dbReference type="SMART" id="SM00563"/>
    </source>
</evidence>
<keyword evidence="3 5" id="KW-0012">Acyltransferase</keyword>
<dbReference type="PANTHER" id="PTHR10434:SF11">
    <property type="entry name" value="1-ACYL-SN-GLYCEROL-3-PHOSPHATE ACYLTRANSFERASE"/>
    <property type="match status" value="1"/>
</dbReference>
<evidence type="ECO:0000256" key="1">
    <source>
        <dbReference type="ARBA" id="ARBA00005189"/>
    </source>
</evidence>
<keyword evidence="2" id="KW-0808">Transferase</keyword>
<evidence type="ECO:0000313" key="6">
    <source>
        <dbReference type="Proteomes" id="UP000782312"/>
    </source>
</evidence>
<evidence type="ECO:0000256" key="2">
    <source>
        <dbReference type="ARBA" id="ARBA00022679"/>
    </source>
</evidence>
<feature type="domain" description="Phospholipid/glycerol acyltransferase" evidence="4">
    <location>
        <begin position="33"/>
        <end position="149"/>
    </location>
</feature>
<reference evidence="5" key="1">
    <citation type="submission" date="2020-07" db="EMBL/GenBank/DDBJ databases">
        <title>Huge and variable diversity of episymbiotic CPR bacteria and DPANN archaea in groundwater ecosystems.</title>
        <authorList>
            <person name="He C.Y."/>
            <person name="Keren R."/>
            <person name="Whittaker M."/>
            <person name="Farag I.F."/>
            <person name="Doudna J."/>
            <person name="Cate J.H.D."/>
            <person name="Banfield J.F."/>
        </authorList>
    </citation>
    <scope>NUCLEOTIDE SEQUENCE</scope>
    <source>
        <strain evidence="5">NC_groundwater_763_Ag_S-0.2um_68_21</strain>
    </source>
</reference>
<dbReference type="CDD" id="cd07989">
    <property type="entry name" value="LPLAT_AGPAT-like"/>
    <property type="match status" value="1"/>
</dbReference>
<dbReference type="SUPFAM" id="SSF69593">
    <property type="entry name" value="Glycerol-3-phosphate (1)-acyltransferase"/>
    <property type="match status" value="1"/>
</dbReference>
<accession>A0A932I316</accession>